<dbReference type="EMBL" id="JEMU01000003">
    <property type="protein sequence ID" value="KAJ04197.1"/>
    <property type="molecule type" value="Genomic_DNA"/>
</dbReference>
<evidence type="ECO:0000313" key="6">
    <source>
        <dbReference type="EMBL" id="KAJ04197.1"/>
    </source>
</evidence>
<protein>
    <submittedName>
        <fullName evidence="6">LysR family transcriptional regulator</fullName>
    </submittedName>
</protein>
<dbReference type="PROSITE" id="PS50931">
    <property type="entry name" value="HTH_LYSR"/>
    <property type="match status" value="1"/>
</dbReference>
<organism evidence="6 7">
    <name type="scientific">Sulfitobacter mediterraneus</name>
    <dbReference type="NCBI Taxonomy" id="83219"/>
    <lineage>
        <taxon>Bacteria</taxon>
        <taxon>Pseudomonadati</taxon>
        <taxon>Pseudomonadota</taxon>
        <taxon>Alphaproteobacteria</taxon>
        <taxon>Rhodobacterales</taxon>
        <taxon>Roseobacteraceae</taxon>
        <taxon>Sulfitobacter</taxon>
    </lineage>
</organism>
<dbReference type="Pfam" id="PF00126">
    <property type="entry name" value="HTH_1"/>
    <property type="match status" value="1"/>
</dbReference>
<dbReference type="PRINTS" id="PR00039">
    <property type="entry name" value="HTHLYSR"/>
</dbReference>
<dbReference type="InterPro" id="IPR005119">
    <property type="entry name" value="LysR_subst-bd"/>
</dbReference>
<dbReference type="Proteomes" id="UP000027337">
    <property type="component" value="Unassembled WGS sequence"/>
</dbReference>
<dbReference type="PANTHER" id="PTHR30126:SF77">
    <property type="entry name" value="TRANSCRIPTIONAL REGULATORY PROTEIN"/>
    <property type="match status" value="1"/>
</dbReference>
<dbReference type="InterPro" id="IPR036388">
    <property type="entry name" value="WH-like_DNA-bd_sf"/>
</dbReference>
<dbReference type="InterPro" id="IPR000847">
    <property type="entry name" value="LysR_HTH_N"/>
</dbReference>
<keyword evidence="3" id="KW-0238">DNA-binding</keyword>
<keyword evidence="7" id="KW-1185">Reference proteome</keyword>
<dbReference type="Gene3D" id="1.10.10.10">
    <property type="entry name" value="Winged helix-like DNA-binding domain superfamily/Winged helix DNA-binding domain"/>
    <property type="match status" value="1"/>
</dbReference>
<gene>
    <name evidence="6" type="ORF">PM02_05070</name>
</gene>
<dbReference type="FunFam" id="1.10.10.10:FF:000001">
    <property type="entry name" value="LysR family transcriptional regulator"/>
    <property type="match status" value="1"/>
</dbReference>
<dbReference type="STRING" id="83219.PM02_05070"/>
<dbReference type="CDD" id="cd05466">
    <property type="entry name" value="PBP2_LTTR_substrate"/>
    <property type="match status" value="1"/>
</dbReference>
<dbReference type="Gene3D" id="3.40.190.10">
    <property type="entry name" value="Periplasmic binding protein-like II"/>
    <property type="match status" value="2"/>
</dbReference>
<evidence type="ECO:0000256" key="3">
    <source>
        <dbReference type="ARBA" id="ARBA00023125"/>
    </source>
</evidence>
<evidence type="ECO:0000256" key="1">
    <source>
        <dbReference type="ARBA" id="ARBA00009437"/>
    </source>
</evidence>
<dbReference type="Pfam" id="PF03466">
    <property type="entry name" value="LysR_substrate"/>
    <property type="match status" value="1"/>
</dbReference>
<dbReference type="GO" id="GO:0000976">
    <property type="term" value="F:transcription cis-regulatory region binding"/>
    <property type="evidence" value="ECO:0007669"/>
    <property type="project" value="TreeGrafter"/>
</dbReference>
<evidence type="ECO:0000256" key="4">
    <source>
        <dbReference type="ARBA" id="ARBA00023163"/>
    </source>
</evidence>
<dbReference type="PANTHER" id="PTHR30126">
    <property type="entry name" value="HTH-TYPE TRANSCRIPTIONAL REGULATOR"/>
    <property type="match status" value="1"/>
</dbReference>
<dbReference type="AlphaFoldDB" id="A0A061STL4"/>
<dbReference type="eggNOG" id="COG0583">
    <property type="taxonomic scope" value="Bacteria"/>
</dbReference>
<dbReference type="SUPFAM" id="SSF46785">
    <property type="entry name" value="Winged helix' DNA-binding domain"/>
    <property type="match status" value="1"/>
</dbReference>
<keyword evidence="4" id="KW-0804">Transcription</keyword>
<evidence type="ECO:0000259" key="5">
    <source>
        <dbReference type="PROSITE" id="PS50931"/>
    </source>
</evidence>
<name>A0A061STL4_9RHOB</name>
<feature type="domain" description="HTH lysR-type" evidence="5">
    <location>
        <begin position="30"/>
        <end position="87"/>
    </location>
</feature>
<dbReference type="GO" id="GO:0003700">
    <property type="term" value="F:DNA-binding transcription factor activity"/>
    <property type="evidence" value="ECO:0007669"/>
    <property type="project" value="InterPro"/>
</dbReference>
<proteinExistence type="inferred from homology"/>
<accession>A0A061STL4</accession>
<reference evidence="6 7" key="1">
    <citation type="journal article" date="2014" name="Genome Announc.">
        <title>Draft Genome Sequences of Two Isolates of the Roseobacter Group, Sulfitobacter sp. Strains 3SOLIMAR09 and 1FIGIMAR09, from Harbors of Mallorca Island (Mediterranean Sea).</title>
        <authorList>
            <person name="Mas-Llado M."/>
            <person name="Pina-Villalonga J.M."/>
            <person name="Brunet-Galmes I."/>
            <person name="Nogales B."/>
            <person name="Bosch R."/>
        </authorList>
    </citation>
    <scope>NUCLEOTIDE SEQUENCE [LARGE SCALE GENOMIC DNA]</scope>
    <source>
        <strain evidence="6 7">1FIGIMAR09</strain>
    </source>
</reference>
<comment type="caution">
    <text evidence="6">The sequence shown here is derived from an EMBL/GenBank/DDBJ whole genome shotgun (WGS) entry which is preliminary data.</text>
</comment>
<dbReference type="SUPFAM" id="SSF53850">
    <property type="entry name" value="Periplasmic binding protein-like II"/>
    <property type="match status" value="1"/>
</dbReference>
<keyword evidence="2" id="KW-0805">Transcription regulation</keyword>
<evidence type="ECO:0000313" key="7">
    <source>
        <dbReference type="Proteomes" id="UP000027337"/>
    </source>
</evidence>
<evidence type="ECO:0000256" key="2">
    <source>
        <dbReference type="ARBA" id="ARBA00023015"/>
    </source>
</evidence>
<comment type="similarity">
    <text evidence="1">Belongs to the LysR transcriptional regulatory family.</text>
</comment>
<dbReference type="InterPro" id="IPR036390">
    <property type="entry name" value="WH_DNA-bd_sf"/>
</dbReference>
<sequence>MTLPACKGLSAWVRSAASATQGPVMIGNTFTLKQLEALIWVADLGSFRKAAAHLNTTQPNISARIAGLEATLGTTLMLRNAGSVQLTDKGTEIVQAARRVLHEAEGLITVAKRPDLIQDRLRLGVTELVACTWLHSFLLSLKDAYPSVSVELTVDLSRNLDIALTKNALDLAIQTAPFTSSATGITELGQYPYVWVCGASLTFEEGGQYGVGDLLEAGILTPARDTQASIALNEYADQQGLPKGRIVPSNSLSSCVKMARDGLGVAVLPRALVTAEAGGAPLRQLQVDWTPAPLRFAARYQAGKVAQYVQEAAAIAGRISEDYIRAEAEAVVF</sequence>